<dbReference type="PANTHER" id="PTHR22807">
    <property type="entry name" value="NOP2 YEAST -RELATED NOL1/NOP2/FMU SUN DOMAIN-CONTAINING"/>
    <property type="match status" value="1"/>
</dbReference>
<dbReference type="InterPro" id="IPR029063">
    <property type="entry name" value="SAM-dependent_MTases_sf"/>
</dbReference>
<evidence type="ECO:0000256" key="12">
    <source>
        <dbReference type="ARBA" id="ARBA00047283"/>
    </source>
</evidence>
<reference evidence="16 17" key="1">
    <citation type="submission" date="2020-07" db="EMBL/GenBank/DDBJ databases">
        <title>Huge and variable diversity of episymbiotic CPR bacteria and DPANN archaea in groundwater ecosystems.</title>
        <authorList>
            <person name="He C.Y."/>
            <person name="Keren R."/>
            <person name="Whittaker M."/>
            <person name="Farag I.F."/>
            <person name="Doudna J."/>
            <person name="Cate J.H.D."/>
            <person name="Banfield J.F."/>
        </authorList>
    </citation>
    <scope>NUCLEOTIDE SEQUENCE [LARGE SCALE GENOMIC DNA]</scope>
    <source>
        <strain evidence="16">NC_groundwater_70_Ag_B-0.1um_54_66</strain>
    </source>
</reference>
<evidence type="ECO:0000256" key="4">
    <source>
        <dbReference type="ARBA" id="ARBA00022490"/>
    </source>
</evidence>
<evidence type="ECO:0000256" key="13">
    <source>
        <dbReference type="PROSITE-ProRule" id="PRU01023"/>
    </source>
</evidence>
<dbReference type="GO" id="GO:0008649">
    <property type="term" value="F:rRNA methyltransferase activity"/>
    <property type="evidence" value="ECO:0007669"/>
    <property type="project" value="InterPro"/>
</dbReference>
<dbReference type="CDD" id="cd02440">
    <property type="entry name" value="AdoMet_MTases"/>
    <property type="match status" value="1"/>
</dbReference>
<comment type="subcellular location">
    <subcellularLocation>
        <location evidence="2">Cytoplasm</location>
    </subcellularLocation>
</comment>
<evidence type="ECO:0000256" key="3">
    <source>
        <dbReference type="ARBA" id="ARBA00012140"/>
    </source>
</evidence>
<dbReference type="Pfam" id="PF01189">
    <property type="entry name" value="Methyltr_RsmB-F"/>
    <property type="match status" value="1"/>
</dbReference>
<feature type="binding site" evidence="13">
    <location>
        <position position="281"/>
    </location>
    <ligand>
        <name>S-adenosyl-L-methionine</name>
        <dbReference type="ChEBI" id="CHEBI:59789"/>
    </ligand>
</feature>
<evidence type="ECO:0000313" key="17">
    <source>
        <dbReference type="Proteomes" id="UP000595362"/>
    </source>
</evidence>
<dbReference type="PANTHER" id="PTHR22807:SF61">
    <property type="entry name" value="NOL1_NOP2_SUN FAMILY PROTEIN _ ANTITERMINATION NUSB DOMAIN-CONTAINING PROTEIN"/>
    <property type="match status" value="1"/>
</dbReference>
<dbReference type="InterPro" id="IPR001678">
    <property type="entry name" value="MeTrfase_RsmB-F_NOP2_dom"/>
</dbReference>
<accession>A0A7T5R393</accession>
<dbReference type="Proteomes" id="UP000595362">
    <property type="component" value="Chromosome"/>
</dbReference>
<feature type="binding site" evidence="13">
    <location>
        <position position="307"/>
    </location>
    <ligand>
        <name>S-adenosyl-L-methionine</name>
        <dbReference type="ChEBI" id="CHEBI:59789"/>
    </ligand>
</feature>
<evidence type="ECO:0000313" key="16">
    <source>
        <dbReference type="EMBL" id="QQG36656.1"/>
    </source>
</evidence>
<comment type="function">
    <text evidence="1">Specifically methylates the cytosine at position 967 (m5C967) of 16S rRNA.</text>
</comment>
<feature type="coiled-coil region" evidence="14">
    <location>
        <begin position="280"/>
        <end position="307"/>
    </location>
</feature>
<evidence type="ECO:0000256" key="11">
    <source>
        <dbReference type="ARBA" id="ARBA00031088"/>
    </source>
</evidence>
<protein>
    <recommendedName>
        <fullName evidence="3">16S rRNA (cytosine(967)-C(5))-methyltransferase</fullName>
        <ecNumber evidence="3">2.1.1.176</ecNumber>
    </recommendedName>
    <alternativeName>
        <fullName evidence="10">16S rRNA m5C967 methyltransferase</fullName>
    </alternativeName>
    <alternativeName>
        <fullName evidence="11">rRNA (cytosine-C(5)-)-methyltransferase RsmB</fullName>
    </alternativeName>
</protein>
<dbReference type="Gene3D" id="1.10.940.10">
    <property type="entry name" value="NusB-like"/>
    <property type="match status" value="1"/>
</dbReference>
<evidence type="ECO:0000256" key="2">
    <source>
        <dbReference type="ARBA" id="ARBA00004496"/>
    </source>
</evidence>
<evidence type="ECO:0000256" key="9">
    <source>
        <dbReference type="ARBA" id="ARBA00022884"/>
    </source>
</evidence>
<name>A0A7T5R393_9BACT</name>
<evidence type="ECO:0000256" key="1">
    <source>
        <dbReference type="ARBA" id="ARBA00002724"/>
    </source>
</evidence>
<evidence type="ECO:0000256" key="14">
    <source>
        <dbReference type="SAM" id="Coils"/>
    </source>
</evidence>
<dbReference type="GO" id="GO:0005737">
    <property type="term" value="C:cytoplasm"/>
    <property type="evidence" value="ECO:0007669"/>
    <property type="project" value="UniProtKB-SubCell"/>
</dbReference>
<evidence type="ECO:0000256" key="8">
    <source>
        <dbReference type="ARBA" id="ARBA00022691"/>
    </source>
</evidence>
<dbReference type="InterPro" id="IPR035926">
    <property type="entry name" value="NusB-like_sf"/>
</dbReference>
<evidence type="ECO:0000256" key="7">
    <source>
        <dbReference type="ARBA" id="ARBA00022679"/>
    </source>
</evidence>
<dbReference type="InterPro" id="IPR049560">
    <property type="entry name" value="MeTrfase_RsmB-F_NOP2_cat"/>
</dbReference>
<feature type="active site" description="Nucleophile" evidence="13">
    <location>
        <position position="376"/>
    </location>
</feature>
<dbReference type="InterPro" id="IPR023267">
    <property type="entry name" value="RCMT"/>
</dbReference>
<feature type="binding site" evidence="13">
    <location>
        <begin position="260"/>
        <end position="266"/>
    </location>
    <ligand>
        <name>S-adenosyl-L-methionine</name>
        <dbReference type="ChEBI" id="CHEBI:59789"/>
    </ligand>
</feature>
<keyword evidence="9 13" id="KW-0694">RNA-binding</keyword>
<keyword evidence="6 13" id="KW-0489">Methyltransferase</keyword>
<keyword evidence="7 13" id="KW-0808">Transferase</keyword>
<keyword evidence="4" id="KW-0963">Cytoplasm</keyword>
<dbReference type="PROSITE" id="PS51686">
    <property type="entry name" value="SAM_MT_RSMB_NOP"/>
    <property type="match status" value="1"/>
</dbReference>
<dbReference type="GO" id="GO:0003723">
    <property type="term" value="F:RNA binding"/>
    <property type="evidence" value="ECO:0007669"/>
    <property type="project" value="UniProtKB-UniRule"/>
</dbReference>
<evidence type="ECO:0000256" key="5">
    <source>
        <dbReference type="ARBA" id="ARBA00022552"/>
    </source>
</evidence>
<dbReference type="Gene3D" id="3.40.50.150">
    <property type="entry name" value="Vaccinia Virus protein VP39"/>
    <property type="match status" value="1"/>
</dbReference>
<organism evidence="16 17">
    <name type="scientific">Micavibrio aeruginosavorus</name>
    <dbReference type="NCBI Taxonomy" id="349221"/>
    <lineage>
        <taxon>Bacteria</taxon>
        <taxon>Pseudomonadati</taxon>
        <taxon>Bdellovibrionota</taxon>
        <taxon>Bdellovibrionia</taxon>
        <taxon>Bdellovibrionales</taxon>
        <taxon>Pseudobdellovibrionaceae</taxon>
        <taxon>Micavibrio</taxon>
    </lineage>
</organism>
<dbReference type="SUPFAM" id="SSF48013">
    <property type="entry name" value="NusB-like"/>
    <property type="match status" value="1"/>
</dbReference>
<evidence type="ECO:0000256" key="10">
    <source>
        <dbReference type="ARBA" id="ARBA00030399"/>
    </source>
</evidence>
<evidence type="ECO:0000259" key="15">
    <source>
        <dbReference type="PROSITE" id="PS51686"/>
    </source>
</evidence>
<feature type="domain" description="SAM-dependent MTase RsmB/NOP-type" evidence="15">
    <location>
        <begin position="151"/>
        <end position="444"/>
    </location>
</feature>
<sequence>MVPRSSIDSPPNSRNEALSARLVALQLLCDVLDKKTPLDQALDSMAAFRMLSARDRAFARMLVATTLRRLGQIDNLITRMSERATPPSLLIIHHILRLGATQIFFMDVPVYAAVDTAVRMAEEKGLARLKGFVNAILRRMDREGREIVNAQDEVSLNIPDWLYRIWVADYGAEEASLIAQALLAEAPLDITVKDQAMLPYWAAQLEGTIMPGGSIRRVAGGMVTDLPGYNEGIWWIQDLSASLPAKLLGDVKGRTVIDLCAAPGGKTAQLAVAGARVTALDRSRNRLRRLEENMKRLHLDVMAEAADATVWQPESQADFVLLDAPCSATGTIRRHPDVLHLKRPQDIDALADLQARLLERASSMLTADGVLIYCTCSLQKSEGEARIEAFLRAHPDMIRHPIRDHEIIGLEMCLTAVGDMRILPHHHQDSGGMDGFYICRLQKR</sequence>
<comment type="catalytic activity">
    <reaction evidence="12">
        <text>cytidine(967) in 16S rRNA + S-adenosyl-L-methionine = 5-methylcytidine(967) in 16S rRNA + S-adenosyl-L-homocysteine + H(+)</text>
        <dbReference type="Rhea" id="RHEA:42748"/>
        <dbReference type="Rhea" id="RHEA-COMP:10219"/>
        <dbReference type="Rhea" id="RHEA-COMP:10220"/>
        <dbReference type="ChEBI" id="CHEBI:15378"/>
        <dbReference type="ChEBI" id="CHEBI:57856"/>
        <dbReference type="ChEBI" id="CHEBI:59789"/>
        <dbReference type="ChEBI" id="CHEBI:74483"/>
        <dbReference type="ChEBI" id="CHEBI:82748"/>
        <dbReference type="EC" id="2.1.1.176"/>
    </reaction>
</comment>
<keyword evidence="8 13" id="KW-0949">S-adenosyl-L-methionine</keyword>
<gene>
    <name evidence="16" type="primary">rsmB</name>
    <name evidence="16" type="ORF">HYS17_02470</name>
</gene>
<keyword evidence="5" id="KW-0698">rRNA processing</keyword>
<dbReference type="EC" id="2.1.1.176" evidence="3"/>
<dbReference type="PRINTS" id="PR02008">
    <property type="entry name" value="RCMTFAMILY"/>
</dbReference>
<dbReference type="NCBIfam" id="TIGR00563">
    <property type="entry name" value="rsmB"/>
    <property type="match status" value="1"/>
</dbReference>
<evidence type="ECO:0000256" key="6">
    <source>
        <dbReference type="ARBA" id="ARBA00022603"/>
    </source>
</evidence>
<feature type="binding site" evidence="13">
    <location>
        <position position="323"/>
    </location>
    <ligand>
        <name>S-adenosyl-L-methionine</name>
        <dbReference type="ChEBI" id="CHEBI:59789"/>
    </ligand>
</feature>
<keyword evidence="14" id="KW-0175">Coiled coil</keyword>
<dbReference type="InterPro" id="IPR006027">
    <property type="entry name" value="NusB_RsmB_TIM44"/>
</dbReference>
<dbReference type="GO" id="GO:0006355">
    <property type="term" value="P:regulation of DNA-templated transcription"/>
    <property type="evidence" value="ECO:0007669"/>
    <property type="project" value="InterPro"/>
</dbReference>
<dbReference type="FunFam" id="3.40.50.150:FF:000257">
    <property type="entry name" value="16S rRNA methyltransferase"/>
    <property type="match status" value="1"/>
</dbReference>
<dbReference type="EMBL" id="CP066681">
    <property type="protein sequence ID" value="QQG36656.1"/>
    <property type="molecule type" value="Genomic_DNA"/>
</dbReference>
<proteinExistence type="inferred from homology"/>
<dbReference type="SUPFAM" id="SSF53335">
    <property type="entry name" value="S-adenosyl-L-methionine-dependent methyltransferases"/>
    <property type="match status" value="1"/>
</dbReference>
<dbReference type="AlphaFoldDB" id="A0A7T5R393"/>
<dbReference type="InterPro" id="IPR004573">
    <property type="entry name" value="rRNA_ssu_MeTfrase_B"/>
</dbReference>
<comment type="similarity">
    <text evidence="13">Belongs to the class I-like SAM-binding methyltransferase superfamily. RsmB/NOP family.</text>
</comment>
<dbReference type="Pfam" id="PF01029">
    <property type="entry name" value="NusB"/>
    <property type="match status" value="1"/>
</dbReference>